<evidence type="ECO:0000256" key="7">
    <source>
        <dbReference type="ARBA" id="ARBA00023098"/>
    </source>
</evidence>
<evidence type="ECO:0000256" key="6">
    <source>
        <dbReference type="ARBA" id="ARBA00023002"/>
    </source>
</evidence>
<keyword evidence="6" id="KW-0560">Oxidoreductase</keyword>
<evidence type="ECO:0000313" key="13">
    <source>
        <dbReference type="EMBL" id="ROW11332.1"/>
    </source>
</evidence>
<dbReference type="PROSITE" id="PS00061">
    <property type="entry name" value="ADH_SHORT"/>
    <property type="match status" value="1"/>
</dbReference>
<dbReference type="SUPFAM" id="SSF51735">
    <property type="entry name" value="NAD(P)-binding Rossmann-fold domains"/>
    <property type="match status" value="1"/>
</dbReference>
<name>A0A423X622_9PEZI</name>
<evidence type="ECO:0000256" key="11">
    <source>
        <dbReference type="ARBA" id="ARBA00082544"/>
    </source>
</evidence>
<dbReference type="AlphaFoldDB" id="A0A423X622"/>
<organism evidence="13 14">
    <name type="scientific">Cytospora schulzeri</name>
    <dbReference type="NCBI Taxonomy" id="448051"/>
    <lineage>
        <taxon>Eukaryota</taxon>
        <taxon>Fungi</taxon>
        <taxon>Dikarya</taxon>
        <taxon>Ascomycota</taxon>
        <taxon>Pezizomycotina</taxon>
        <taxon>Sordariomycetes</taxon>
        <taxon>Sordariomycetidae</taxon>
        <taxon>Diaporthales</taxon>
        <taxon>Cytosporaceae</taxon>
        <taxon>Cytospora</taxon>
    </lineage>
</organism>
<protein>
    <recommendedName>
        <fullName evidence="10">Short-chain dehydrogenase/reductase 3</fullName>
    </recommendedName>
    <alternativeName>
        <fullName evidence="11">Retinal short-chain dehydrogenase/reductase 1</fullName>
    </alternativeName>
</protein>
<dbReference type="OrthoDB" id="10253736at2759"/>
<dbReference type="InterPro" id="IPR036291">
    <property type="entry name" value="NAD(P)-bd_dom_sf"/>
</dbReference>
<reference evidence="13 14" key="1">
    <citation type="submission" date="2015-09" db="EMBL/GenBank/DDBJ databases">
        <title>Host preference determinants of Valsa canker pathogens revealed by comparative genomics.</title>
        <authorList>
            <person name="Yin Z."/>
            <person name="Huang L."/>
        </authorList>
    </citation>
    <scope>NUCLEOTIDE SEQUENCE [LARGE SCALE GENOMIC DNA]</scope>
    <source>
        <strain evidence="13 14">03-1</strain>
    </source>
</reference>
<keyword evidence="3" id="KW-0812">Transmembrane</keyword>
<comment type="similarity">
    <text evidence="2 12">Belongs to the short-chain dehydrogenases/reductases (SDR) family.</text>
</comment>
<evidence type="ECO:0000256" key="5">
    <source>
        <dbReference type="ARBA" id="ARBA00022989"/>
    </source>
</evidence>
<dbReference type="PANTHER" id="PTHR24322:SF736">
    <property type="entry name" value="RETINOL DEHYDROGENASE 10"/>
    <property type="match status" value="1"/>
</dbReference>
<evidence type="ECO:0000313" key="14">
    <source>
        <dbReference type="Proteomes" id="UP000283895"/>
    </source>
</evidence>
<dbReference type="FunFam" id="3.40.50.720:FF:000131">
    <property type="entry name" value="Short-chain dehydrogenase/reductase 3"/>
    <property type="match status" value="1"/>
</dbReference>
<evidence type="ECO:0000256" key="1">
    <source>
        <dbReference type="ARBA" id="ARBA00004141"/>
    </source>
</evidence>
<keyword evidence="7" id="KW-0443">Lipid metabolism</keyword>
<comment type="caution">
    <text evidence="13">The sequence shown here is derived from an EMBL/GenBank/DDBJ whole genome shotgun (WGS) entry which is preliminary data.</text>
</comment>
<dbReference type="STRING" id="356882.A0A423X622"/>
<evidence type="ECO:0000256" key="4">
    <source>
        <dbReference type="ARBA" id="ARBA00022857"/>
    </source>
</evidence>
<dbReference type="EMBL" id="LKEA01000002">
    <property type="protein sequence ID" value="ROW11332.1"/>
    <property type="molecule type" value="Genomic_DNA"/>
</dbReference>
<evidence type="ECO:0000256" key="12">
    <source>
        <dbReference type="RuleBase" id="RU000363"/>
    </source>
</evidence>
<evidence type="ECO:0000256" key="9">
    <source>
        <dbReference type="ARBA" id="ARBA00059620"/>
    </source>
</evidence>
<dbReference type="GO" id="GO:0052650">
    <property type="term" value="F:all-trans-retinol dehydrogenase (NADP+) activity"/>
    <property type="evidence" value="ECO:0007669"/>
    <property type="project" value="UniProtKB-ARBA"/>
</dbReference>
<evidence type="ECO:0000256" key="8">
    <source>
        <dbReference type="ARBA" id="ARBA00023136"/>
    </source>
</evidence>
<dbReference type="Gene3D" id="3.40.50.720">
    <property type="entry name" value="NAD(P)-binding Rossmann-like Domain"/>
    <property type="match status" value="1"/>
</dbReference>
<proteinExistence type="inferred from homology"/>
<dbReference type="Proteomes" id="UP000283895">
    <property type="component" value="Unassembled WGS sequence"/>
</dbReference>
<gene>
    <name evidence="13" type="ORF">VMCG_01220</name>
</gene>
<evidence type="ECO:0000256" key="2">
    <source>
        <dbReference type="ARBA" id="ARBA00006484"/>
    </source>
</evidence>
<evidence type="ECO:0000256" key="3">
    <source>
        <dbReference type="ARBA" id="ARBA00022692"/>
    </source>
</evidence>
<keyword evidence="14" id="KW-1185">Reference proteome</keyword>
<dbReference type="PRINTS" id="PR00080">
    <property type="entry name" value="SDRFAMILY"/>
</dbReference>
<dbReference type="InterPro" id="IPR002347">
    <property type="entry name" value="SDR_fam"/>
</dbReference>
<dbReference type="CDD" id="cd05339">
    <property type="entry name" value="17beta-HSDXI-like_SDR_c"/>
    <property type="match status" value="1"/>
</dbReference>
<dbReference type="PANTHER" id="PTHR24322">
    <property type="entry name" value="PKSB"/>
    <property type="match status" value="1"/>
</dbReference>
<dbReference type="InterPro" id="IPR020904">
    <property type="entry name" value="Sc_DH/Rdtase_CS"/>
</dbReference>
<evidence type="ECO:0000256" key="10">
    <source>
        <dbReference type="ARBA" id="ARBA00068717"/>
    </source>
</evidence>
<keyword evidence="8" id="KW-0472">Membrane</keyword>
<dbReference type="Pfam" id="PF00106">
    <property type="entry name" value="adh_short"/>
    <property type="match status" value="1"/>
</dbReference>
<accession>A0A423X622</accession>
<sequence>MPMHKGLLPREGFKADIIARLLGNTAFNPIFTLPILLLSKFTKKGENLSILHHKAFSRVKLLFYLGLVRWLSSWYSRGVLNSWQDDRYEWQTREIVLITGGSGGIGGRVVKLLSEMGIKVVVLDIQPLTFEASPNIHYFKCDITSKQQIAAVANEIRSTVGHPTVLINNAGVVRGKSIIDASEKDIRFTFDVNALSHYWIVQEFLPNIIENDHGMVVTVASVAAWVTIPNMVDYAASKHAALAFHEGLAAELATRYGANKVRTVVVNQGYTRTSLFEGYNNEASFLLPTLEPETVAEAIVRQVLTGKSGQVIAPALASGFSAFASMPHWYQYGVRRNGSIIMKEWQGRQVVSDLERFYGEKEREVEGSTVFVPEGQK</sequence>
<keyword evidence="4" id="KW-0521">NADP</keyword>
<dbReference type="GO" id="GO:0016020">
    <property type="term" value="C:membrane"/>
    <property type="evidence" value="ECO:0007669"/>
    <property type="project" value="UniProtKB-SubCell"/>
</dbReference>
<comment type="subcellular location">
    <subcellularLocation>
        <location evidence="1">Membrane</location>
        <topology evidence="1">Multi-pass membrane protein</topology>
    </subcellularLocation>
</comment>
<keyword evidence="5" id="KW-1133">Transmembrane helix</keyword>
<comment type="function">
    <text evidence="9">Catalyzes the reduction of all-trans-retinal to all-trans-retinol in the presence of NADPH.</text>
</comment>
<dbReference type="PRINTS" id="PR00081">
    <property type="entry name" value="GDHRDH"/>
</dbReference>